<evidence type="ECO:0000313" key="1">
    <source>
        <dbReference type="EMBL" id="DAE21268.1"/>
    </source>
</evidence>
<accession>A0A8S5QRJ7</accession>
<protein>
    <submittedName>
        <fullName evidence="1">Uncharacterized protein</fullName>
    </submittedName>
</protein>
<dbReference type="EMBL" id="BK015710">
    <property type="protein sequence ID" value="DAE21268.1"/>
    <property type="molecule type" value="Genomic_DNA"/>
</dbReference>
<organism evidence="1">
    <name type="scientific">Caudovirales sp. ctkvU4</name>
    <dbReference type="NCBI Taxonomy" id="2826783"/>
    <lineage>
        <taxon>Viruses</taxon>
        <taxon>Duplodnaviria</taxon>
        <taxon>Heunggongvirae</taxon>
        <taxon>Uroviricota</taxon>
        <taxon>Caudoviricetes</taxon>
    </lineage>
</organism>
<reference evidence="1" key="1">
    <citation type="journal article" date="2021" name="Proc. Natl. Acad. Sci. U.S.A.">
        <title>A Catalog of Tens of Thousands of Viruses from Human Metagenomes Reveals Hidden Associations with Chronic Diseases.</title>
        <authorList>
            <person name="Tisza M.J."/>
            <person name="Buck C.B."/>
        </authorList>
    </citation>
    <scope>NUCLEOTIDE SEQUENCE</scope>
    <source>
        <strain evidence="1">CtkvU4</strain>
    </source>
</reference>
<sequence length="73" mass="8636">MWLYRSPIGKIYIVQLPDGRYGMRYNDIIWESCHSPEAEADDVYMQVTGCDEWDSLDTTNIDVPMDLSMWERI</sequence>
<proteinExistence type="predicted"/>
<name>A0A8S5QRJ7_9CAUD</name>